<accession>A0A1H3PA69</accession>
<organism evidence="7 8">
    <name type="scientific">Proteiniborus ethanoligenes</name>
    <dbReference type="NCBI Taxonomy" id="415015"/>
    <lineage>
        <taxon>Bacteria</taxon>
        <taxon>Bacillati</taxon>
        <taxon>Bacillota</taxon>
        <taxon>Clostridia</taxon>
        <taxon>Eubacteriales</taxon>
        <taxon>Proteiniborus</taxon>
    </lineage>
</organism>
<dbReference type="PANTHER" id="PTHR10010">
    <property type="entry name" value="SOLUTE CARRIER FAMILY 34 SODIUM PHOSPHATE , MEMBER 2-RELATED"/>
    <property type="match status" value="1"/>
</dbReference>
<feature type="transmembrane region" description="Helical" evidence="6">
    <location>
        <begin position="181"/>
        <end position="206"/>
    </location>
</feature>
<keyword evidence="8" id="KW-1185">Reference proteome</keyword>
<evidence type="ECO:0000256" key="3">
    <source>
        <dbReference type="ARBA" id="ARBA00022692"/>
    </source>
</evidence>
<reference evidence="7 8" key="1">
    <citation type="submission" date="2016-10" db="EMBL/GenBank/DDBJ databases">
        <authorList>
            <person name="de Groot N.N."/>
        </authorList>
    </citation>
    <scope>NUCLEOTIDE SEQUENCE [LARGE SCALE GENOMIC DNA]</scope>
    <source>
        <strain evidence="7 8">DSM 21650</strain>
    </source>
</reference>
<dbReference type="AlphaFoldDB" id="A0A1H3PA69"/>
<dbReference type="Pfam" id="PF02690">
    <property type="entry name" value="Na_Pi_cotrans"/>
    <property type="match status" value="2"/>
</dbReference>
<keyword evidence="4 6" id="KW-1133">Transmembrane helix</keyword>
<dbReference type="PANTHER" id="PTHR10010:SF46">
    <property type="entry name" value="SODIUM-DEPENDENT PHOSPHATE TRANSPORT PROTEIN 2B"/>
    <property type="match status" value="1"/>
</dbReference>
<evidence type="ECO:0000256" key="6">
    <source>
        <dbReference type="SAM" id="Phobius"/>
    </source>
</evidence>
<dbReference type="GO" id="GO:0005886">
    <property type="term" value="C:plasma membrane"/>
    <property type="evidence" value="ECO:0007669"/>
    <property type="project" value="UniProtKB-SubCell"/>
</dbReference>
<dbReference type="Proteomes" id="UP000198625">
    <property type="component" value="Unassembled WGS sequence"/>
</dbReference>
<feature type="transmembrane region" description="Helical" evidence="6">
    <location>
        <begin position="57"/>
        <end position="81"/>
    </location>
</feature>
<dbReference type="RefSeq" id="WP_208975221.1">
    <property type="nucleotide sequence ID" value="NZ_FNQE01000013.1"/>
</dbReference>
<dbReference type="InterPro" id="IPR004633">
    <property type="entry name" value="NaPi_cotrn-rel/YqeW-like"/>
</dbReference>
<dbReference type="InterPro" id="IPR003841">
    <property type="entry name" value="Na/Pi_transpt"/>
</dbReference>
<comment type="subcellular location">
    <subcellularLocation>
        <location evidence="1">Cell membrane</location>
        <topology evidence="1">Multi-pass membrane protein</topology>
    </subcellularLocation>
</comment>
<feature type="transmembrane region" description="Helical" evidence="6">
    <location>
        <begin position="138"/>
        <end position="160"/>
    </location>
</feature>
<evidence type="ECO:0000256" key="1">
    <source>
        <dbReference type="ARBA" id="ARBA00004651"/>
    </source>
</evidence>
<dbReference type="GO" id="GO:0005436">
    <property type="term" value="F:sodium:phosphate symporter activity"/>
    <property type="evidence" value="ECO:0007669"/>
    <property type="project" value="InterPro"/>
</dbReference>
<dbReference type="EMBL" id="FNQE01000013">
    <property type="protein sequence ID" value="SDY97950.1"/>
    <property type="molecule type" value="Genomic_DNA"/>
</dbReference>
<feature type="transmembrane region" description="Helical" evidence="6">
    <location>
        <begin position="116"/>
        <end position="132"/>
    </location>
</feature>
<sequence>MSLLLNNIYIFSLLGIIGGLTLFLTGIKLMSTSFEKVLSYKVKAKVNKITSNKLNGVFIGIIMTSLLHSSSAATIIVISLVHGNLLSIYNAIPIIMGSNIGTTFTAQLVAFKIDNIYIYLFLVGVLLFPILRKSKYNTIIKVLLGLSLIFAGMDAISYSIGHIKSTKVFFELIKYLSKSKIMSLFAGLILTAVIQSSTTGITILQIMASSKIISLSTAIPIVLGQNIGTCVDTVIGSFATNRAGKQAALVHVLFNVLGVIIFYFFTDYLYFFVIKLSPSNPSRQIANAHSLFNIITTIILLPFSSIILSIAQKIIKE</sequence>
<proteinExistence type="predicted"/>
<gene>
    <name evidence="7" type="ORF">SAMN05660462_01433</name>
</gene>
<evidence type="ECO:0000313" key="8">
    <source>
        <dbReference type="Proteomes" id="UP000198625"/>
    </source>
</evidence>
<dbReference type="NCBIfam" id="NF037997">
    <property type="entry name" value="Na_Pi_symport"/>
    <property type="match status" value="1"/>
</dbReference>
<dbReference type="GO" id="GO:0044341">
    <property type="term" value="P:sodium-dependent phosphate transport"/>
    <property type="evidence" value="ECO:0007669"/>
    <property type="project" value="InterPro"/>
</dbReference>
<evidence type="ECO:0000256" key="5">
    <source>
        <dbReference type="ARBA" id="ARBA00023136"/>
    </source>
</evidence>
<feature type="transmembrane region" description="Helical" evidence="6">
    <location>
        <begin position="247"/>
        <end position="271"/>
    </location>
</feature>
<evidence type="ECO:0000256" key="2">
    <source>
        <dbReference type="ARBA" id="ARBA00022475"/>
    </source>
</evidence>
<feature type="transmembrane region" description="Helical" evidence="6">
    <location>
        <begin position="291"/>
        <end position="311"/>
    </location>
</feature>
<feature type="transmembrane region" description="Helical" evidence="6">
    <location>
        <begin position="87"/>
        <end position="109"/>
    </location>
</feature>
<keyword evidence="3 6" id="KW-0812">Transmembrane</keyword>
<evidence type="ECO:0000313" key="7">
    <source>
        <dbReference type="EMBL" id="SDY97950.1"/>
    </source>
</evidence>
<keyword evidence="5 6" id="KW-0472">Membrane</keyword>
<feature type="transmembrane region" description="Helical" evidence="6">
    <location>
        <begin position="6"/>
        <end position="27"/>
    </location>
</feature>
<protein>
    <submittedName>
        <fullName evidence="7">Phosphate:Na+ symporter</fullName>
    </submittedName>
</protein>
<name>A0A1H3PA69_9FIRM</name>
<evidence type="ECO:0000256" key="4">
    <source>
        <dbReference type="ARBA" id="ARBA00022989"/>
    </source>
</evidence>
<keyword evidence="2" id="KW-1003">Cell membrane</keyword>
<dbReference type="NCBIfam" id="TIGR00704">
    <property type="entry name" value="NaPi_cotrn_rel"/>
    <property type="match status" value="1"/>
</dbReference>